<feature type="transmembrane region" description="Helical" evidence="1">
    <location>
        <begin position="85"/>
        <end position="106"/>
    </location>
</feature>
<sequence length="147" mass="16522">MRDKVVYGMTVGLLADVVKLLVNYLGYLFNFTDQVFWQIVASRFLEKHLLQRPVAYVVGGIADLAVASFLGVAFVYLLTFTGWRFIYLKGCGFAILVWVFLFGTLLSQSIHGFLPPAALLLTAVAHFVFGLGLAFFTVRLRKIRLHD</sequence>
<keyword evidence="1" id="KW-1133">Transmembrane helix</keyword>
<organism evidence="2 3">
    <name type="scientific">Capillibacterium thermochitinicola</name>
    <dbReference type="NCBI Taxonomy" id="2699427"/>
    <lineage>
        <taxon>Bacteria</taxon>
        <taxon>Bacillati</taxon>
        <taxon>Bacillota</taxon>
        <taxon>Capillibacterium</taxon>
    </lineage>
</organism>
<keyword evidence="1" id="KW-0472">Membrane</keyword>
<keyword evidence="1" id="KW-0812">Transmembrane</keyword>
<comment type="caution">
    <text evidence="2">The sequence shown here is derived from an EMBL/GenBank/DDBJ whole genome shotgun (WGS) entry which is preliminary data.</text>
</comment>
<protein>
    <submittedName>
        <fullName evidence="2">Uncharacterized protein</fullName>
    </submittedName>
</protein>
<proteinExistence type="predicted"/>
<gene>
    <name evidence="2" type="ORF">G5B42_10350</name>
</gene>
<keyword evidence="3" id="KW-1185">Reference proteome</keyword>
<dbReference type="RefSeq" id="WP_181340400.1">
    <property type="nucleotide sequence ID" value="NZ_JAAKDE010000027.1"/>
</dbReference>
<dbReference type="AlphaFoldDB" id="A0A8J6HYJ4"/>
<evidence type="ECO:0000256" key="1">
    <source>
        <dbReference type="SAM" id="Phobius"/>
    </source>
</evidence>
<dbReference type="EMBL" id="JAAKDE010000027">
    <property type="protein sequence ID" value="MBA2133932.1"/>
    <property type="molecule type" value="Genomic_DNA"/>
</dbReference>
<feature type="transmembrane region" description="Helical" evidence="1">
    <location>
        <begin position="7"/>
        <end position="27"/>
    </location>
</feature>
<accession>A0A8J6HYJ4</accession>
<evidence type="ECO:0000313" key="2">
    <source>
        <dbReference type="EMBL" id="MBA2133932.1"/>
    </source>
</evidence>
<evidence type="ECO:0000313" key="3">
    <source>
        <dbReference type="Proteomes" id="UP000657177"/>
    </source>
</evidence>
<name>A0A8J6HYJ4_9FIRM</name>
<dbReference type="Proteomes" id="UP000657177">
    <property type="component" value="Unassembled WGS sequence"/>
</dbReference>
<feature type="transmembrane region" description="Helical" evidence="1">
    <location>
        <begin position="118"/>
        <end position="138"/>
    </location>
</feature>
<feature type="transmembrane region" description="Helical" evidence="1">
    <location>
        <begin position="54"/>
        <end position="78"/>
    </location>
</feature>
<reference evidence="2" key="1">
    <citation type="submission" date="2020-06" db="EMBL/GenBank/DDBJ databases">
        <title>Novel chitinolytic bacterium.</title>
        <authorList>
            <person name="Ungkulpasvich U."/>
            <person name="Kosugi A."/>
            <person name="Uke A."/>
        </authorList>
    </citation>
    <scope>NUCLEOTIDE SEQUENCE</scope>
    <source>
        <strain evidence="2">UUS1-1</strain>
    </source>
</reference>